<feature type="region of interest" description="Disordered" evidence="2">
    <location>
        <begin position="124"/>
        <end position="170"/>
    </location>
</feature>
<dbReference type="PANTHER" id="PTHR46119">
    <property type="entry name" value="OS08G0405700 PROTEIN"/>
    <property type="match status" value="1"/>
</dbReference>
<comment type="caution">
    <text evidence="4">The sequence shown here is derived from an EMBL/GenBank/DDBJ whole genome shotgun (WGS) entry which is preliminary data.</text>
</comment>
<dbReference type="PANTHER" id="PTHR46119:SF12">
    <property type="entry name" value="PROTEIN SODIUM POTASSIUM ROOT DEFECTIVE 3"/>
    <property type="match status" value="1"/>
</dbReference>
<dbReference type="Gene3D" id="3.30.70.100">
    <property type="match status" value="1"/>
</dbReference>
<feature type="compositionally biased region" description="Basic and acidic residues" evidence="2">
    <location>
        <begin position="25"/>
        <end position="55"/>
    </location>
</feature>
<feature type="region of interest" description="Disordered" evidence="2">
    <location>
        <begin position="25"/>
        <end position="69"/>
    </location>
</feature>
<dbReference type="Pfam" id="PF00403">
    <property type="entry name" value="HMA"/>
    <property type="match status" value="1"/>
</dbReference>
<gene>
    <name evidence="4" type="ORF">POM88_054915</name>
</gene>
<dbReference type="GO" id="GO:0016020">
    <property type="term" value="C:membrane"/>
    <property type="evidence" value="ECO:0007669"/>
    <property type="project" value="UniProtKB-SubCell"/>
</dbReference>
<sequence>MKSIDFLCASPASTAIRSSTDRRAMVRNDHGTRSMDRRSNHYISDHHRRKSKDDIPAIPCSPQLPKHRKSASDFRFMFASQSNREVRRRGSAEIINDLTSTPHGSSRHLLSDKTLSEVLQQTDSLFTSDPSEPVMTRSQSSKGPMITRSLSSNDSALVSNHQASRPCGLPISTNDSLVSNSINRELVASQSVGKDESSVLKSSAAPSKSRNQVVELMVSIHCKGCEGKVRKHISKIEGVTSFSIDRATKKVTVIGEVTPLGVLSSISKVKNAQLWPSPTSSAS</sequence>
<reference evidence="4" key="2">
    <citation type="submission" date="2023-05" db="EMBL/GenBank/DDBJ databases">
        <authorList>
            <person name="Schelkunov M.I."/>
        </authorList>
    </citation>
    <scope>NUCLEOTIDE SEQUENCE</scope>
    <source>
        <strain evidence="4">Hsosn_3</strain>
        <tissue evidence="4">Leaf</tissue>
    </source>
</reference>
<dbReference type="PROSITE" id="PS50846">
    <property type="entry name" value="HMA_2"/>
    <property type="match status" value="1"/>
</dbReference>
<dbReference type="InterPro" id="IPR006121">
    <property type="entry name" value="HMA_dom"/>
</dbReference>
<reference evidence="4" key="1">
    <citation type="submission" date="2023-02" db="EMBL/GenBank/DDBJ databases">
        <title>Genome of toxic invasive species Heracleum sosnowskyi carries increased number of genes despite the absence of recent whole-genome duplications.</title>
        <authorList>
            <person name="Schelkunov M."/>
            <person name="Shtratnikova V."/>
            <person name="Makarenko M."/>
            <person name="Klepikova A."/>
            <person name="Omelchenko D."/>
            <person name="Novikova G."/>
            <person name="Obukhova E."/>
            <person name="Bogdanov V."/>
            <person name="Penin A."/>
            <person name="Logacheva M."/>
        </authorList>
    </citation>
    <scope>NUCLEOTIDE SEQUENCE</scope>
    <source>
        <strain evidence="4">Hsosn_3</strain>
        <tissue evidence="4">Leaf</tissue>
    </source>
</reference>
<dbReference type="InterPro" id="IPR036163">
    <property type="entry name" value="HMA_dom_sf"/>
</dbReference>
<comment type="subcellular location">
    <subcellularLocation>
        <location evidence="1">Membrane</location>
        <topology evidence="1">Peripheral membrane protein</topology>
    </subcellularLocation>
</comment>
<evidence type="ECO:0000256" key="2">
    <source>
        <dbReference type="SAM" id="MobiDB-lite"/>
    </source>
</evidence>
<organism evidence="4 5">
    <name type="scientific">Heracleum sosnowskyi</name>
    <dbReference type="NCBI Taxonomy" id="360622"/>
    <lineage>
        <taxon>Eukaryota</taxon>
        <taxon>Viridiplantae</taxon>
        <taxon>Streptophyta</taxon>
        <taxon>Embryophyta</taxon>
        <taxon>Tracheophyta</taxon>
        <taxon>Spermatophyta</taxon>
        <taxon>Magnoliopsida</taxon>
        <taxon>eudicotyledons</taxon>
        <taxon>Gunneridae</taxon>
        <taxon>Pentapetalae</taxon>
        <taxon>asterids</taxon>
        <taxon>campanulids</taxon>
        <taxon>Apiales</taxon>
        <taxon>Apiaceae</taxon>
        <taxon>Apioideae</taxon>
        <taxon>apioid superclade</taxon>
        <taxon>Tordylieae</taxon>
        <taxon>Tordyliinae</taxon>
        <taxon>Heracleum</taxon>
    </lineage>
</organism>
<feature type="domain" description="HMA" evidence="3">
    <location>
        <begin position="211"/>
        <end position="277"/>
    </location>
</feature>
<accession>A0AAD8GLV3</accession>
<dbReference type="EMBL" id="JAUIZM010000116">
    <property type="protein sequence ID" value="KAK1348923.1"/>
    <property type="molecule type" value="Genomic_DNA"/>
</dbReference>
<proteinExistence type="predicted"/>
<evidence type="ECO:0000313" key="4">
    <source>
        <dbReference type="EMBL" id="KAK1348923.1"/>
    </source>
</evidence>
<keyword evidence="5" id="KW-1185">Reference proteome</keyword>
<evidence type="ECO:0000313" key="5">
    <source>
        <dbReference type="Proteomes" id="UP001237642"/>
    </source>
</evidence>
<feature type="compositionally biased region" description="Polar residues" evidence="2">
    <location>
        <begin position="124"/>
        <end position="163"/>
    </location>
</feature>
<name>A0AAD8GLV3_9APIA</name>
<protein>
    <submittedName>
        <fullName evidence="4">Sodium potassium root defective</fullName>
    </submittedName>
</protein>
<dbReference type="GO" id="GO:0009626">
    <property type="term" value="P:plant-type hypersensitive response"/>
    <property type="evidence" value="ECO:0007669"/>
    <property type="project" value="UniProtKB-KW"/>
</dbReference>
<evidence type="ECO:0000259" key="3">
    <source>
        <dbReference type="PROSITE" id="PS50846"/>
    </source>
</evidence>
<dbReference type="SUPFAM" id="SSF55008">
    <property type="entry name" value="HMA, heavy metal-associated domain"/>
    <property type="match status" value="1"/>
</dbReference>
<dbReference type="InterPro" id="IPR044526">
    <property type="entry name" value="NAKR1-3"/>
</dbReference>
<dbReference type="CDD" id="cd00371">
    <property type="entry name" value="HMA"/>
    <property type="match status" value="1"/>
</dbReference>
<dbReference type="AlphaFoldDB" id="A0AAD8GLV3"/>
<dbReference type="Proteomes" id="UP001237642">
    <property type="component" value="Unassembled WGS sequence"/>
</dbReference>
<evidence type="ECO:0000256" key="1">
    <source>
        <dbReference type="ARBA" id="ARBA00004170"/>
    </source>
</evidence>
<dbReference type="GO" id="GO:0046872">
    <property type="term" value="F:metal ion binding"/>
    <property type="evidence" value="ECO:0007669"/>
    <property type="project" value="InterPro"/>
</dbReference>